<feature type="region of interest" description="Disordered" evidence="2">
    <location>
        <begin position="1125"/>
        <end position="1145"/>
    </location>
</feature>
<evidence type="ECO:0000256" key="1">
    <source>
        <dbReference type="ARBA" id="ARBA00009085"/>
    </source>
</evidence>
<feature type="compositionally biased region" description="Basic and acidic residues" evidence="2">
    <location>
        <begin position="1129"/>
        <end position="1145"/>
    </location>
</feature>
<feature type="compositionally biased region" description="Acidic residues" evidence="2">
    <location>
        <begin position="849"/>
        <end position="861"/>
    </location>
</feature>
<feature type="compositionally biased region" description="Basic residues" evidence="2">
    <location>
        <begin position="748"/>
        <end position="759"/>
    </location>
</feature>
<comment type="similarity">
    <text evidence="1">Belongs to the peptidase C19 family.</text>
</comment>
<dbReference type="PROSITE" id="PS50235">
    <property type="entry name" value="USP_3"/>
    <property type="match status" value="1"/>
</dbReference>
<dbReference type="EnsemblMetazoa" id="PPA36704.1">
    <property type="protein sequence ID" value="PPA36704.1"/>
    <property type="gene ID" value="WBGene00275073"/>
</dbReference>
<sequence length="1523" mass="171880">MVAPVHKPLRKGIHEAVGLIEVNAMMKIKTTAPASPLTSQMQGLFEDYGIDSKQEVKPVAVHSSSGLNKLLREPAAKQPSKKSAANNSYANQANRSTKNYSPVDKQMELSAGISERSFYANSVTSPPPPTTTRQVLSSALRGSSTKDSLDASMRSGRVVLTPGIRDVQPKNAYDFDGDDENQNVYPTPQKSLTSLSAANSFDKAFKKPHNSSESSIINNLSTSNANDSRPSSRPPLGNSNSQVNSISAYSRREPETESTMPFPYKSQPNVGNSCYMNSSLQALAACPIFIRQLQMAVDSLENKSVLIRRLQTSMLWLNNEHSSHGPVSDSFLRKLRECLRGLYSVFNEDNGTGQQDSEECLTAFLGAVSDECTGMGFRKRESTGHRSFGSPVKTPIKRLESDSPALEGKKTKPAKCDPVDIFEVKTAKMKKCSSCGNTSSTEDKDHRIRLALDHEKFDGYGKPAGPWTVKCVQQLLTRVVTHEEIISDFKCERCNQKVDLISTDQFIHFGEYIIIVLIRFMHNEYGRLIKMESPLRVPMYMEMGDYLNYEENRVKEEPLNETIMLDTDRSPRKASEKEESRTPKSKVTRVTNEWIEEQGIEMDCQSPPASPEHAAGDGMECSEVKEEEKGGEGKKGVMEGGDEPMEEEKERGNEAKEDKKKDEVVNIDSSQSANEEEAVKSEGKENEGKGEGREGAGEDERRRSSTTTTTSSVKKTTPPKGRLRMETPATVEVTTMRKAAIPSETTPSRKRGRLSVGHHKKEEWLSTSSRGSRTFLSHSEPSRKEKRSRIEGRRSGDTKSPAAGDTFEFNDDEDVVDVEKEDEQRRRSSVEKKPVWRMSEGEKPNTEKNDDEYEFDDDEGEETKTSSKMTMKKKAGVFIPPSRKKLFGGSNVKTDESDPSPTKSSMEQTGGGVKRKDETTEECETKKTKTEEGMDDDEDNAPLHIVEEEEDEDMETEEERNKDVKGHENNVTRRSKARRDRLASTNSKYEEGEDVKEEEEVEVEKRNDEKEEDAISISEGEKAAMGDIVDDEQFGSQVGGFIRSEGEKESSSDEVVQETPPESQREVKDEEGERMGAGKTHSTETVASTVGEEGKHWKELPVSDGEEEEFHTIEEVPCNSTLDALFMDTPDKMDGSVKKNEPVKDNKLDKMHDVIFKKSKLAEEMDGEVKPISSPYLSPVKGYEKKKDEEKKRPKKEEKKEEKEESEEETDDERRQRVRTKNDKQRKEWTELFTDTDAPPPRDHIAFRPVDDRWMKAKCVSLGVECDRDQLKTRYMSRVRAQSNICRVTDAPLRENIKDIDGDGNCLFRALAWWVTADEKHHAHMREKIVKFMFRFPDEFGQRMTGEEGQKYTKKNNNRMLDEGEWGTQCEIYGAATLLGVDIYTYHEGRWKPYRPLFEWSSLGGFKVTRMTGVGERTRFGLYLTNDNNLHYDVVRYMDPVAPATDTCYRLLATVMHHGRTTENGHYVADVYDQASGDWVHCDDDKISKRTIIDVLEDAMNNGYVLVYGKNSSVMKKKGLKCE</sequence>
<dbReference type="InterPro" id="IPR050164">
    <property type="entry name" value="Peptidase_C19"/>
</dbReference>
<feature type="region of interest" description="Disordered" evidence="2">
    <location>
        <begin position="65"/>
        <end position="103"/>
    </location>
</feature>
<keyword evidence="6" id="KW-1185">Reference proteome</keyword>
<dbReference type="PANTHER" id="PTHR24006">
    <property type="entry name" value="UBIQUITIN CARBOXYL-TERMINAL HYDROLASE"/>
    <property type="match status" value="1"/>
</dbReference>
<name>A0A8R1YSA7_PRIPA</name>
<dbReference type="Proteomes" id="UP000005239">
    <property type="component" value="Unassembled WGS sequence"/>
</dbReference>
<feature type="compositionally biased region" description="Basic and acidic residues" evidence="2">
    <location>
        <begin position="914"/>
        <end position="932"/>
    </location>
</feature>
<dbReference type="InterPro" id="IPR001394">
    <property type="entry name" value="Peptidase_C19_UCH"/>
</dbReference>
<proteinExistence type="inferred from homology"/>
<dbReference type="InterPro" id="IPR038765">
    <property type="entry name" value="Papain-like_cys_pep_sf"/>
</dbReference>
<feature type="compositionally biased region" description="Polar residues" evidence="2">
    <location>
        <begin position="227"/>
        <end position="248"/>
    </location>
</feature>
<dbReference type="CDD" id="cd02257">
    <property type="entry name" value="Peptidase_C19"/>
    <property type="match status" value="2"/>
</dbReference>
<feature type="compositionally biased region" description="Acidic residues" evidence="2">
    <location>
        <begin position="808"/>
        <end position="821"/>
    </location>
</feature>
<evidence type="ECO:0000313" key="5">
    <source>
        <dbReference type="EnsemblMetazoa" id="PPA36704.1"/>
    </source>
</evidence>
<feature type="compositionally biased region" description="Basic and acidic residues" evidence="2">
    <location>
        <begin position="622"/>
        <end position="637"/>
    </location>
</feature>
<dbReference type="PROSITE" id="PS50802">
    <property type="entry name" value="OTU"/>
    <property type="match status" value="1"/>
</dbReference>
<feature type="compositionally biased region" description="Low complexity" evidence="2">
    <location>
        <begin position="76"/>
        <end position="96"/>
    </location>
</feature>
<evidence type="ECO:0000259" key="3">
    <source>
        <dbReference type="PROSITE" id="PS50235"/>
    </source>
</evidence>
<feature type="region of interest" description="Disordered" evidence="2">
    <location>
        <begin position="1161"/>
        <end position="1225"/>
    </location>
</feature>
<evidence type="ECO:0008006" key="7">
    <source>
        <dbReference type="Google" id="ProtNLM"/>
    </source>
</evidence>
<feature type="compositionally biased region" description="Basic and acidic residues" evidence="2">
    <location>
        <begin position="1182"/>
        <end position="1203"/>
    </location>
</feature>
<feature type="domain" description="USP" evidence="3">
    <location>
        <begin position="265"/>
        <end position="1511"/>
    </location>
</feature>
<dbReference type="OrthoDB" id="5813749at2759"/>
<feature type="compositionally biased region" description="Basic and acidic residues" evidence="2">
    <location>
        <begin position="822"/>
        <end position="848"/>
    </location>
</feature>
<dbReference type="GO" id="GO:0016579">
    <property type="term" value="P:protein deubiquitination"/>
    <property type="evidence" value="ECO:0007669"/>
    <property type="project" value="InterPro"/>
</dbReference>
<feature type="compositionally biased region" description="Polar residues" evidence="2">
    <location>
        <begin position="899"/>
        <end position="908"/>
    </location>
</feature>
<feature type="compositionally biased region" description="Basic and acidic residues" evidence="2">
    <location>
        <begin position="959"/>
        <end position="971"/>
    </location>
</feature>
<feature type="compositionally biased region" description="Basic and acidic residues" evidence="2">
    <location>
        <begin position="648"/>
        <end position="664"/>
    </location>
</feature>
<evidence type="ECO:0000313" key="6">
    <source>
        <dbReference type="Proteomes" id="UP000005239"/>
    </source>
</evidence>
<dbReference type="GO" id="GO:0004843">
    <property type="term" value="F:cysteine-type deubiquitinase activity"/>
    <property type="evidence" value="ECO:0007669"/>
    <property type="project" value="InterPro"/>
</dbReference>
<feature type="compositionally biased region" description="Polar residues" evidence="2">
    <location>
        <begin position="133"/>
        <end position="146"/>
    </location>
</feature>
<gene>
    <name evidence="5" type="primary">WBGene00275073</name>
</gene>
<dbReference type="InterPro" id="IPR003323">
    <property type="entry name" value="OTU_dom"/>
</dbReference>
<feature type="compositionally biased region" description="Polar residues" evidence="2">
    <location>
        <begin position="765"/>
        <end position="779"/>
    </location>
</feature>
<dbReference type="InterPro" id="IPR018200">
    <property type="entry name" value="USP_CS"/>
</dbReference>
<feature type="compositionally biased region" description="Acidic residues" evidence="2">
    <location>
        <begin position="991"/>
        <end position="1002"/>
    </location>
</feature>
<feature type="compositionally biased region" description="Basic and acidic residues" evidence="2">
    <location>
        <begin position="566"/>
        <end position="582"/>
    </location>
</feature>
<feature type="compositionally biased region" description="Low complexity" evidence="2">
    <location>
        <begin position="211"/>
        <end position="226"/>
    </location>
</feature>
<accession>A0A8R1YSA7</accession>
<dbReference type="Pfam" id="PF00443">
    <property type="entry name" value="UCH"/>
    <property type="match status" value="2"/>
</dbReference>
<dbReference type="SUPFAM" id="SSF54001">
    <property type="entry name" value="Cysteine proteinases"/>
    <property type="match status" value="3"/>
</dbReference>
<feature type="compositionally biased region" description="Low complexity" evidence="2">
    <location>
        <begin position="705"/>
        <end position="716"/>
    </location>
</feature>
<feature type="compositionally biased region" description="Basic and acidic residues" evidence="2">
    <location>
        <begin position="780"/>
        <end position="797"/>
    </location>
</feature>
<dbReference type="Gene3D" id="6.10.20.180">
    <property type="match status" value="1"/>
</dbReference>
<dbReference type="CDD" id="cd22755">
    <property type="entry name" value="OTU_CeDUB-like"/>
    <property type="match status" value="1"/>
</dbReference>
<reference evidence="6" key="1">
    <citation type="journal article" date="2008" name="Nat. Genet.">
        <title>The Pristionchus pacificus genome provides a unique perspective on nematode lifestyle and parasitism.</title>
        <authorList>
            <person name="Dieterich C."/>
            <person name="Clifton S.W."/>
            <person name="Schuster L.N."/>
            <person name="Chinwalla A."/>
            <person name="Delehaunty K."/>
            <person name="Dinkelacker I."/>
            <person name="Fulton L."/>
            <person name="Fulton R."/>
            <person name="Godfrey J."/>
            <person name="Minx P."/>
            <person name="Mitreva M."/>
            <person name="Roeseler W."/>
            <person name="Tian H."/>
            <person name="Witte H."/>
            <person name="Yang S.P."/>
            <person name="Wilson R.K."/>
            <person name="Sommer R.J."/>
        </authorList>
    </citation>
    <scope>NUCLEOTIDE SEQUENCE [LARGE SCALE GENOMIC DNA]</scope>
    <source>
        <strain evidence="6">PS312</strain>
    </source>
</reference>
<dbReference type="InterPro" id="IPR028889">
    <property type="entry name" value="USP"/>
</dbReference>
<dbReference type="PROSITE" id="PS00973">
    <property type="entry name" value="USP_2"/>
    <property type="match status" value="1"/>
</dbReference>
<organism evidence="5 6">
    <name type="scientific">Pristionchus pacificus</name>
    <name type="common">Parasitic nematode worm</name>
    <dbReference type="NCBI Taxonomy" id="54126"/>
    <lineage>
        <taxon>Eukaryota</taxon>
        <taxon>Metazoa</taxon>
        <taxon>Ecdysozoa</taxon>
        <taxon>Nematoda</taxon>
        <taxon>Chromadorea</taxon>
        <taxon>Rhabditida</taxon>
        <taxon>Rhabditina</taxon>
        <taxon>Diplogasteromorpha</taxon>
        <taxon>Diplogasteroidea</taxon>
        <taxon>Neodiplogasteridae</taxon>
        <taxon>Pristionchus</taxon>
    </lineage>
</organism>
<evidence type="ECO:0000256" key="2">
    <source>
        <dbReference type="SAM" id="MobiDB-lite"/>
    </source>
</evidence>
<evidence type="ECO:0000259" key="4">
    <source>
        <dbReference type="PROSITE" id="PS50802"/>
    </source>
</evidence>
<feature type="region of interest" description="Disordered" evidence="2">
    <location>
        <begin position="119"/>
        <end position="189"/>
    </location>
</feature>
<protein>
    <recommendedName>
        <fullName evidence="7">Peptidase</fullName>
    </recommendedName>
</protein>
<feature type="compositionally biased region" description="Basic and acidic residues" evidence="2">
    <location>
        <begin position="1212"/>
        <end position="1225"/>
    </location>
</feature>
<feature type="region of interest" description="Disordered" evidence="2">
    <location>
        <begin position="558"/>
        <end position="1094"/>
    </location>
</feature>
<feature type="compositionally biased region" description="Basic and acidic residues" evidence="2">
    <location>
        <begin position="677"/>
        <end position="703"/>
    </location>
</feature>
<feature type="region of interest" description="Disordered" evidence="2">
    <location>
        <begin position="204"/>
        <end position="264"/>
    </location>
</feature>
<feature type="compositionally biased region" description="Acidic residues" evidence="2">
    <location>
        <begin position="947"/>
        <end position="958"/>
    </location>
</feature>
<feature type="domain" description="OTU" evidence="4">
    <location>
        <begin position="1295"/>
        <end position="1438"/>
    </location>
</feature>
<feature type="compositionally biased region" description="Basic and acidic residues" evidence="2">
    <location>
        <begin position="1063"/>
        <end position="1076"/>
    </location>
</feature>
<reference evidence="5" key="2">
    <citation type="submission" date="2022-06" db="UniProtKB">
        <authorList>
            <consortium name="EnsemblMetazoa"/>
        </authorList>
    </citation>
    <scope>IDENTIFICATION</scope>
    <source>
        <strain evidence="5">PS312</strain>
    </source>
</reference>
<dbReference type="Gene3D" id="3.90.70.10">
    <property type="entry name" value="Cysteine proteinases"/>
    <property type="match status" value="2"/>
</dbReference>